<keyword evidence="2" id="KW-1133">Transmembrane helix</keyword>
<feature type="transmembrane region" description="Helical" evidence="2">
    <location>
        <begin position="194"/>
        <end position="220"/>
    </location>
</feature>
<dbReference type="Gene3D" id="3.40.50.1820">
    <property type="entry name" value="alpha/beta hydrolase"/>
    <property type="match status" value="1"/>
</dbReference>
<keyword evidence="2" id="KW-0812">Transmembrane</keyword>
<feature type="transmembrane region" description="Helical" evidence="2">
    <location>
        <begin position="90"/>
        <end position="110"/>
    </location>
</feature>
<evidence type="ECO:0008006" key="5">
    <source>
        <dbReference type="Google" id="ProtNLM"/>
    </source>
</evidence>
<accession>A0AAN7TE86</accession>
<comment type="caution">
    <text evidence="3">The sequence shown here is derived from an EMBL/GenBank/DDBJ whole genome shotgun (WGS) entry which is preliminary data.</text>
</comment>
<dbReference type="SUPFAM" id="SSF53474">
    <property type="entry name" value="alpha/beta-Hydrolases"/>
    <property type="match status" value="1"/>
</dbReference>
<evidence type="ECO:0000313" key="4">
    <source>
        <dbReference type="Proteomes" id="UP001310890"/>
    </source>
</evidence>
<organism evidence="3 4">
    <name type="scientific">Meristemomyces frigidus</name>
    <dbReference type="NCBI Taxonomy" id="1508187"/>
    <lineage>
        <taxon>Eukaryota</taxon>
        <taxon>Fungi</taxon>
        <taxon>Dikarya</taxon>
        <taxon>Ascomycota</taxon>
        <taxon>Pezizomycotina</taxon>
        <taxon>Dothideomycetes</taxon>
        <taxon>Dothideomycetidae</taxon>
        <taxon>Mycosphaerellales</taxon>
        <taxon>Teratosphaeriaceae</taxon>
        <taxon>Meristemomyces</taxon>
    </lineage>
</organism>
<dbReference type="Proteomes" id="UP001310890">
    <property type="component" value="Unassembled WGS sequence"/>
</dbReference>
<dbReference type="InterPro" id="IPR019431">
    <property type="entry name" value="DUF2417"/>
</dbReference>
<gene>
    <name evidence="3" type="ORF">LTR62_004268</name>
</gene>
<dbReference type="EMBL" id="JAVRRL010000030">
    <property type="protein sequence ID" value="KAK5112511.1"/>
    <property type="molecule type" value="Genomic_DNA"/>
</dbReference>
<feature type="transmembrane region" description="Helical" evidence="2">
    <location>
        <begin position="147"/>
        <end position="165"/>
    </location>
</feature>
<sequence>MAPTNTRSHPSRSREPNERDRLLPSQPRREPVDGYLDPDDPAVSPYNLWSVRALRFFSVFFLALTFLWWVLLLVSIFVSPPGLNTRGSGFFDFSFTTLTTGLLLNSLLFFSNPSLAMRVCQAIIAVLLLVDVILITSVTRLRFEESAPGIASVVWATVIAMWCVFQDRIVAWGKREEEERLTGRPETRRTLKEWLGVLVATIILVLYIIIVLLMTGTLALRARDAGLDMDGTRYYVDGDKYQVHLACVGEIRTDAAGARSPTILIEAGEDPSEYDFEHWAYNAYQNGTIDRYCYWDRPGYAWSDNAPSPHSAGMSADNLAEALAIAGEQGPWICVSAGYGSIVSRIFSARHFRDVVGIMLIDPLHEDLLHRLASPVRGFVLWGWGIISPLGIQRLTGAVFGGISREDRVYGKRAYQGGKFIKAQLQENLVADSLTRSEVSSARTIQTPDTPLVIVSSGISTRRDGEWEAKQKDLTKLTDRLVSWDVVNKAPHYVWRTLEGRQVMEKRLGELVKASRKVQYEVGV</sequence>
<evidence type="ECO:0000313" key="3">
    <source>
        <dbReference type="EMBL" id="KAK5112511.1"/>
    </source>
</evidence>
<feature type="compositionally biased region" description="Basic and acidic residues" evidence="1">
    <location>
        <begin position="12"/>
        <end position="32"/>
    </location>
</feature>
<keyword evidence="2" id="KW-0472">Membrane</keyword>
<dbReference type="AlphaFoldDB" id="A0AAN7TE86"/>
<evidence type="ECO:0000256" key="2">
    <source>
        <dbReference type="SAM" id="Phobius"/>
    </source>
</evidence>
<protein>
    <recommendedName>
        <fullName evidence="5">Mitochondrial integral membrane protein</fullName>
    </recommendedName>
</protein>
<name>A0AAN7TE86_9PEZI</name>
<proteinExistence type="predicted"/>
<evidence type="ECO:0000256" key="1">
    <source>
        <dbReference type="SAM" id="MobiDB-lite"/>
    </source>
</evidence>
<reference evidence="3" key="1">
    <citation type="submission" date="2023-08" db="EMBL/GenBank/DDBJ databases">
        <title>Black Yeasts Isolated from many extreme environments.</title>
        <authorList>
            <person name="Coleine C."/>
            <person name="Stajich J.E."/>
            <person name="Selbmann L."/>
        </authorList>
    </citation>
    <scope>NUCLEOTIDE SEQUENCE</scope>
    <source>
        <strain evidence="3">CCFEE 5401</strain>
    </source>
</reference>
<feature type="transmembrane region" description="Helical" evidence="2">
    <location>
        <begin position="56"/>
        <end position="78"/>
    </location>
</feature>
<feature type="transmembrane region" description="Helical" evidence="2">
    <location>
        <begin position="122"/>
        <end position="141"/>
    </location>
</feature>
<feature type="region of interest" description="Disordered" evidence="1">
    <location>
        <begin position="1"/>
        <end position="36"/>
    </location>
</feature>
<dbReference type="Pfam" id="PF10329">
    <property type="entry name" value="DUF2417"/>
    <property type="match status" value="1"/>
</dbReference>
<dbReference type="InterPro" id="IPR029058">
    <property type="entry name" value="AB_hydrolase_fold"/>
</dbReference>